<evidence type="ECO:0000256" key="1">
    <source>
        <dbReference type="ARBA" id="ARBA00004141"/>
    </source>
</evidence>
<name>A0ABU8HC41_9BACI</name>
<feature type="transmembrane region" description="Helical" evidence="5">
    <location>
        <begin position="63"/>
        <end position="81"/>
    </location>
</feature>
<feature type="transmembrane region" description="Helical" evidence="5">
    <location>
        <begin position="15"/>
        <end position="32"/>
    </location>
</feature>
<evidence type="ECO:0000256" key="5">
    <source>
        <dbReference type="SAM" id="Phobius"/>
    </source>
</evidence>
<evidence type="ECO:0000256" key="2">
    <source>
        <dbReference type="ARBA" id="ARBA00022692"/>
    </source>
</evidence>
<dbReference type="PANTHER" id="PTHR43723:SF1">
    <property type="entry name" value="COBALT TRANSPORT PROTEIN CBIQ"/>
    <property type="match status" value="1"/>
</dbReference>
<gene>
    <name evidence="6" type="ORF">WAK64_07185</name>
</gene>
<evidence type="ECO:0000313" key="7">
    <source>
        <dbReference type="Proteomes" id="UP001312865"/>
    </source>
</evidence>
<proteinExistence type="predicted"/>
<organism evidence="6 7">
    <name type="scientific">Bacillus spongiae</name>
    <dbReference type="NCBI Taxonomy" id="2683610"/>
    <lineage>
        <taxon>Bacteria</taxon>
        <taxon>Bacillati</taxon>
        <taxon>Bacillota</taxon>
        <taxon>Bacilli</taxon>
        <taxon>Bacillales</taxon>
        <taxon>Bacillaceae</taxon>
        <taxon>Bacillus</taxon>
    </lineage>
</organism>
<dbReference type="CDD" id="cd16914">
    <property type="entry name" value="EcfT"/>
    <property type="match status" value="1"/>
</dbReference>
<evidence type="ECO:0000256" key="4">
    <source>
        <dbReference type="ARBA" id="ARBA00023136"/>
    </source>
</evidence>
<protein>
    <submittedName>
        <fullName evidence="6">Energy-coupling factor transporter transmembrane component T</fullName>
    </submittedName>
</protein>
<keyword evidence="3 5" id="KW-1133">Transmembrane helix</keyword>
<evidence type="ECO:0000256" key="3">
    <source>
        <dbReference type="ARBA" id="ARBA00022989"/>
    </source>
</evidence>
<comment type="caution">
    <text evidence="6">The sequence shown here is derived from an EMBL/GenBank/DDBJ whole genome shotgun (WGS) entry which is preliminary data.</text>
</comment>
<dbReference type="RefSeq" id="WP_336586268.1">
    <property type="nucleotide sequence ID" value="NZ_JBBAXC010000004.1"/>
</dbReference>
<feature type="transmembrane region" description="Helical" evidence="5">
    <location>
        <begin position="229"/>
        <end position="246"/>
    </location>
</feature>
<keyword evidence="4 5" id="KW-0472">Membrane</keyword>
<comment type="subcellular location">
    <subcellularLocation>
        <location evidence="1">Membrane</location>
        <topology evidence="1">Multi-pass membrane protein</topology>
    </subcellularLocation>
</comment>
<dbReference type="EMBL" id="JBBAXC010000004">
    <property type="protein sequence ID" value="MEI5906842.1"/>
    <property type="molecule type" value="Genomic_DNA"/>
</dbReference>
<dbReference type="InterPro" id="IPR052770">
    <property type="entry name" value="Cobalt_transport_CbiQ"/>
</dbReference>
<dbReference type="Pfam" id="PF02361">
    <property type="entry name" value="CbiQ"/>
    <property type="match status" value="1"/>
</dbReference>
<keyword evidence="7" id="KW-1185">Reference proteome</keyword>
<accession>A0ABU8HC41</accession>
<feature type="transmembrane region" description="Helical" evidence="5">
    <location>
        <begin position="39"/>
        <end position="57"/>
    </location>
</feature>
<evidence type="ECO:0000313" key="6">
    <source>
        <dbReference type="EMBL" id="MEI5906842.1"/>
    </source>
</evidence>
<reference evidence="6 7" key="1">
    <citation type="journal article" date="2018" name="J. Microbiol.">
        <title>Bacillus spongiae sp. nov., isolated from sponge of Jeju Island.</title>
        <authorList>
            <person name="Lee G.E."/>
            <person name="Im W.T."/>
            <person name="Park J.S."/>
        </authorList>
    </citation>
    <scope>NUCLEOTIDE SEQUENCE [LARGE SCALE GENOMIC DNA]</scope>
    <source>
        <strain evidence="6 7">135PIL107-10</strain>
    </source>
</reference>
<feature type="transmembrane region" description="Helical" evidence="5">
    <location>
        <begin position="111"/>
        <end position="132"/>
    </location>
</feature>
<keyword evidence="2 5" id="KW-0812">Transmembrane</keyword>
<dbReference type="Proteomes" id="UP001312865">
    <property type="component" value="Unassembled WGS sequence"/>
</dbReference>
<dbReference type="PANTHER" id="PTHR43723">
    <property type="entry name" value="COBALT TRANSPORT PROTEIN CBIQ"/>
    <property type="match status" value="1"/>
</dbReference>
<sequence length="259" mass="30328">MDWTHKKTWLHDSNPSFKLAVMIVLFFFILFIHNPNVQLNILFFLLGTLIFLSGQRLWMIGLFLLPFLFVFFTSSISMIMFGKGETIWFEWGLISISAESFYRGIHIGLRAINFGLLGLIFVFTTRPVLLFYSMMQQWKLKPTFAYSFMAGIRLLPTFVEEFNTLRNAMYVRGANVKKGIFFTMKTYSIPLLSQSIRKAHRIAAAMEAKGFTNEKRTYYYQQSYSRYDAFLFIYIVVMMVAIYLLTQNVAYFPVDNVKS</sequence>
<dbReference type="InterPro" id="IPR003339">
    <property type="entry name" value="ABC/ECF_trnsptr_transmembrane"/>
</dbReference>